<dbReference type="PROSITE" id="PS50893">
    <property type="entry name" value="ABC_TRANSPORTER_2"/>
    <property type="match status" value="1"/>
</dbReference>
<dbReference type="GO" id="GO:0016020">
    <property type="term" value="C:membrane"/>
    <property type="evidence" value="ECO:0007669"/>
    <property type="project" value="UniProtKB-SubCell"/>
</dbReference>
<dbReference type="InterPro" id="IPR043926">
    <property type="entry name" value="ABCG_dom"/>
</dbReference>
<evidence type="ECO:0000256" key="7">
    <source>
        <dbReference type="ARBA" id="ARBA00022989"/>
    </source>
</evidence>
<feature type="transmembrane region" description="Helical" evidence="9">
    <location>
        <begin position="453"/>
        <end position="477"/>
    </location>
</feature>
<dbReference type="InterPro" id="IPR013525">
    <property type="entry name" value="ABC2_TM"/>
</dbReference>
<accession>A0A072NUC2</accession>
<keyword evidence="8 9" id="KW-0472">Membrane</keyword>
<evidence type="ECO:0000256" key="2">
    <source>
        <dbReference type="ARBA" id="ARBA00005814"/>
    </source>
</evidence>
<dbReference type="InterPro" id="IPR052215">
    <property type="entry name" value="Plant_ABCG"/>
</dbReference>
<dbReference type="EMBL" id="AMGV01000039">
    <property type="protein sequence ID" value="KEF50967.1"/>
    <property type="molecule type" value="Genomic_DNA"/>
</dbReference>
<dbReference type="VEuPathDB" id="FungiDB:A1O9_12985"/>
<evidence type="ECO:0000256" key="5">
    <source>
        <dbReference type="ARBA" id="ARBA00022741"/>
    </source>
</evidence>
<dbReference type="Pfam" id="PF01061">
    <property type="entry name" value="ABC2_membrane"/>
    <property type="match status" value="1"/>
</dbReference>
<dbReference type="GO" id="GO:0016887">
    <property type="term" value="F:ATP hydrolysis activity"/>
    <property type="evidence" value="ECO:0007669"/>
    <property type="project" value="InterPro"/>
</dbReference>
<keyword evidence="4 9" id="KW-0812">Transmembrane</keyword>
<dbReference type="InterPro" id="IPR017871">
    <property type="entry name" value="ABC_transporter-like_CS"/>
</dbReference>
<dbReference type="HOGENOM" id="CLU_000604_57_7_1"/>
<evidence type="ECO:0000256" key="8">
    <source>
        <dbReference type="ARBA" id="ARBA00023136"/>
    </source>
</evidence>
<dbReference type="GO" id="GO:0140359">
    <property type="term" value="F:ABC-type transporter activity"/>
    <property type="evidence" value="ECO:0007669"/>
    <property type="project" value="InterPro"/>
</dbReference>
<keyword evidence="12" id="KW-1185">Reference proteome</keyword>
<evidence type="ECO:0000259" key="10">
    <source>
        <dbReference type="PROSITE" id="PS50893"/>
    </source>
</evidence>
<keyword evidence="5" id="KW-0547">Nucleotide-binding</keyword>
<dbReference type="SMART" id="SM00382">
    <property type="entry name" value="AAA"/>
    <property type="match status" value="1"/>
</dbReference>
<feature type="transmembrane region" description="Helical" evidence="9">
    <location>
        <begin position="376"/>
        <end position="398"/>
    </location>
</feature>
<dbReference type="Gene3D" id="3.40.50.300">
    <property type="entry name" value="P-loop containing nucleotide triphosphate hydrolases"/>
    <property type="match status" value="1"/>
</dbReference>
<gene>
    <name evidence="11" type="ORF">A1O9_12985</name>
</gene>
<evidence type="ECO:0000313" key="11">
    <source>
        <dbReference type="EMBL" id="KEF50967.1"/>
    </source>
</evidence>
<dbReference type="InterPro" id="IPR003593">
    <property type="entry name" value="AAA+_ATPase"/>
</dbReference>
<keyword evidence="3" id="KW-0813">Transport</keyword>
<feature type="domain" description="ABC transporter" evidence="10">
    <location>
        <begin position="42"/>
        <end position="290"/>
    </location>
</feature>
<dbReference type="GeneID" id="25287879"/>
<dbReference type="PANTHER" id="PTHR48042:SF11">
    <property type="entry name" value="ABC TRANSPORTER G FAMILY MEMBER 11"/>
    <property type="match status" value="1"/>
</dbReference>
<dbReference type="STRING" id="1182545.A0A072NUC2"/>
<evidence type="ECO:0000313" key="12">
    <source>
        <dbReference type="Proteomes" id="UP000027920"/>
    </source>
</evidence>
<sequence length="644" mass="71199">MNIHDPTPSVEAIVAPAADAARDVEKGEELSRHLTNTSVSILSWSEVGVVVKDRKTKKSLKILSSSCGIVKAGNVVALMGPSGSGKTTLLNVVAHRTSTMKGEIQGAVMLNGQTTSPTAIQKVSTYVEQEDAMIGSLTTRETIDFAARLSLTAKMSKSERLTRVNELIESFGLQRQGDTIVGTPLRKGLSGGQKRRLSVASQLVTSPRILFLDEPTSGLDSAASFEVMKYIRAVAKQHHLIVIASIHQPSTTTFQLFDQLMLLSKGKTCYFGPVSGVEAYFEKIGHSIPLHINPAEFLLDLVNIDFVQSGASAEGRLQHVHDSWATSDERQALETSVANCCDKDIGEPDLPLAQKNTAYISFVLLHRNFIKSYRDIIAYGTRVAMYFGLAIMMGTVWLRLSYTQDSIQPFINAIFFGGAFMSFMAVAYVPSIIEDLQAFHKERANGLYGPLPFTIANALIGIPWLFVIAVMFSIITYWLGNFHATASGFWMWVLWLYLDLLAAEGLVVLVSSIFPIFVVSLAITAFANGLWMCVNGFLVPMSTLNGFWKYVFHYIDYQAYVFQGMMVNQFKSTVWDCNKLASGFQCMYPSNLQSQGQIRGTAVLEAYNYSYTDRRIGEWIGIMFGIIIAYRLLGYAALLVLNRH</sequence>
<protein>
    <recommendedName>
        <fullName evidence="10">ABC transporter domain-containing protein</fullName>
    </recommendedName>
</protein>
<name>A0A072NUC2_9EURO</name>
<feature type="transmembrane region" description="Helical" evidence="9">
    <location>
        <begin position="410"/>
        <end position="433"/>
    </location>
</feature>
<keyword evidence="7 9" id="KW-1133">Transmembrane helix</keyword>
<dbReference type="PANTHER" id="PTHR48042">
    <property type="entry name" value="ABC TRANSPORTER G FAMILY MEMBER 11"/>
    <property type="match status" value="1"/>
</dbReference>
<evidence type="ECO:0000256" key="9">
    <source>
        <dbReference type="SAM" id="Phobius"/>
    </source>
</evidence>
<evidence type="ECO:0000256" key="3">
    <source>
        <dbReference type="ARBA" id="ARBA00022448"/>
    </source>
</evidence>
<dbReference type="RefSeq" id="XP_013253557.1">
    <property type="nucleotide sequence ID" value="XM_013398103.1"/>
</dbReference>
<dbReference type="Pfam" id="PF19055">
    <property type="entry name" value="ABC2_membrane_7"/>
    <property type="match status" value="1"/>
</dbReference>
<dbReference type="AlphaFoldDB" id="A0A072NUC2"/>
<dbReference type="GO" id="GO:0005524">
    <property type="term" value="F:ATP binding"/>
    <property type="evidence" value="ECO:0007669"/>
    <property type="project" value="UniProtKB-KW"/>
</dbReference>
<dbReference type="Proteomes" id="UP000027920">
    <property type="component" value="Unassembled WGS sequence"/>
</dbReference>
<feature type="transmembrane region" description="Helical" evidence="9">
    <location>
        <begin position="619"/>
        <end position="641"/>
    </location>
</feature>
<keyword evidence="6" id="KW-0067">ATP-binding</keyword>
<organism evidence="11 12">
    <name type="scientific">Exophiala aquamarina CBS 119918</name>
    <dbReference type="NCBI Taxonomy" id="1182545"/>
    <lineage>
        <taxon>Eukaryota</taxon>
        <taxon>Fungi</taxon>
        <taxon>Dikarya</taxon>
        <taxon>Ascomycota</taxon>
        <taxon>Pezizomycotina</taxon>
        <taxon>Eurotiomycetes</taxon>
        <taxon>Chaetothyriomycetidae</taxon>
        <taxon>Chaetothyriales</taxon>
        <taxon>Herpotrichiellaceae</taxon>
        <taxon>Exophiala</taxon>
    </lineage>
</organism>
<reference evidence="11 12" key="1">
    <citation type="submission" date="2013-03" db="EMBL/GenBank/DDBJ databases">
        <title>The Genome Sequence of Exophiala aquamarina CBS 119918.</title>
        <authorList>
            <consortium name="The Broad Institute Genomics Platform"/>
            <person name="Cuomo C."/>
            <person name="de Hoog S."/>
            <person name="Gorbushina A."/>
            <person name="Walker B."/>
            <person name="Young S.K."/>
            <person name="Zeng Q."/>
            <person name="Gargeya S."/>
            <person name="Fitzgerald M."/>
            <person name="Haas B."/>
            <person name="Abouelleil A."/>
            <person name="Allen A.W."/>
            <person name="Alvarado L."/>
            <person name="Arachchi H.M."/>
            <person name="Berlin A.M."/>
            <person name="Chapman S.B."/>
            <person name="Gainer-Dewar J."/>
            <person name="Goldberg J."/>
            <person name="Griggs A."/>
            <person name="Gujja S."/>
            <person name="Hansen M."/>
            <person name="Howarth C."/>
            <person name="Imamovic A."/>
            <person name="Ireland A."/>
            <person name="Larimer J."/>
            <person name="McCowan C."/>
            <person name="Murphy C."/>
            <person name="Pearson M."/>
            <person name="Poon T.W."/>
            <person name="Priest M."/>
            <person name="Roberts A."/>
            <person name="Saif S."/>
            <person name="Shea T."/>
            <person name="Sisk P."/>
            <person name="Sykes S."/>
            <person name="Wortman J."/>
            <person name="Nusbaum C."/>
            <person name="Birren B."/>
        </authorList>
    </citation>
    <scope>NUCLEOTIDE SEQUENCE [LARGE SCALE GENOMIC DNA]</scope>
    <source>
        <strain evidence="11 12">CBS 119918</strain>
    </source>
</reference>
<dbReference type="PROSITE" id="PS00211">
    <property type="entry name" value="ABC_TRANSPORTER_1"/>
    <property type="match status" value="1"/>
</dbReference>
<dbReference type="SUPFAM" id="SSF52540">
    <property type="entry name" value="P-loop containing nucleoside triphosphate hydrolases"/>
    <property type="match status" value="1"/>
</dbReference>
<dbReference type="Pfam" id="PF00005">
    <property type="entry name" value="ABC_tran"/>
    <property type="match status" value="1"/>
</dbReference>
<comment type="caution">
    <text evidence="11">The sequence shown here is derived from an EMBL/GenBank/DDBJ whole genome shotgun (WGS) entry which is preliminary data.</text>
</comment>
<dbReference type="FunFam" id="3.40.50.300:FF:001305">
    <property type="entry name" value="ABCG transporter ABC superfamily"/>
    <property type="match status" value="1"/>
</dbReference>
<evidence type="ECO:0000256" key="6">
    <source>
        <dbReference type="ARBA" id="ARBA00022840"/>
    </source>
</evidence>
<evidence type="ECO:0000256" key="4">
    <source>
        <dbReference type="ARBA" id="ARBA00022692"/>
    </source>
</evidence>
<evidence type="ECO:0000256" key="1">
    <source>
        <dbReference type="ARBA" id="ARBA00004141"/>
    </source>
</evidence>
<dbReference type="CDD" id="cd03213">
    <property type="entry name" value="ABCG_EPDR"/>
    <property type="match status" value="1"/>
</dbReference>
<comment type="subcellular location">
    <subcellularLocation>
        <location evidence="1">Membrane</location>
        <topology evidence="1">Multi-pass membrane protein</topology>
    </subcellularLocation>
</comment>
<proteinExistence type="inferred from homology"/>
<dbReference type="InterPro" id="IPR027417">
    <property type="entry name" value="P-loop_NTPase"/>
</dbReference>
<dbReference type="OrthoDB" id="66620at2759"/>
<comment type="similarity">
    <text evidence="2">Belongs to the ABC transporter superfamily. ABCG family. Eye pigment precursor importer (TC 3.A.1.204) subfamily.</text>
</comment>
<dbReference type="InterPro" id="IPR003439">
    <property type="entry name" value="ABC_transporter-like_ATP-bd"/>
</dbReference>